<evidence type="ECO:0000313" key="1">
    <source>
        <dbReference type="EMBL" id="GAA4861316.1"/>
    </source>
</evidence>
<dbReference type="Proteomes" id="UP001501323">
    <property type="component" value="Unassembled WGS sequence"/>
</dbReference>
<gene>
    <name evidence="1" type="ORF">GCM10023332_11570</name>
</gene>
<organism evidence="1 2">
    <name type="scientific">Luteimonas vadosa</name>
    <dbReference type="NCBI Taxonomy" id="1165507"/>
    <lineage>
        <taxon>Bacteria</taxon>
        <taxon>Pseudomonadati</taxon>
        <taxon>Pseudomonadota</taxon>
        <taxon>Gammaproteobacteria</taxon>
        <taxon>Lysobacterales</taxon>
        <taxon>Lysobacteraceae</taxon>
        <taxon>Luteimonas</taxon>
    </lineage>
</organism>
<protein>
    <submittedName>
        <fullName evidence="1">Uncharacterized protein</fullName>
    </submittedName>
</protein>
<name>A0ABP9DWT6_9GAMM</name>
<sequence length="129" mass="14607">MDRPLHHNKSLNRNPHRGCPFAWGCGYDRLGTGPRRVRLAPALEGSGYIMDVHKCWHLLERNGQVLGHFITDLIFINDVPHLVFEWESTDGGNETPAAIAALDPQHLHKFGGAAEYMYEFPVADTRKFN</sequence>
<accession>A0ABP9DWT6</accession>
<comment type="caution">
    <text evidence="1">The sequence shown here is derived from an EMBL/GenBank/DDBJ whole genome shotgun (WGS) entry which is preliminary data.</text>
</comment>
<keyword evidence="2" id="KW-1185">Reference proteome</keyword>
<evidence type="ECO:0000313" key="2">
    <source>
        <dbReference type="Proteomes" id="UP001501323"/>
    </source>
</evidence>
<proteinExistence type="predicted"/>
<reference evidence="2" key="1">
    <citation type="journal article" date="2019" name="Int. J. Syst. Evol. Microbiol.">
        <title>The Global Catalogue of Microorganisms (GCM) 10K type strain sequencing project: providing services to taxonomists for standard genome sequencing and annotation.</title>
        <authorList>
            <consortium name="The Broad Institute Genomics Platform"/>
            <consortium name="The Broad Institute Genome Sequencing Center for Infectious Disease"/>
            <person name="Wu L."/>
            <person name="Ma J."/>
        </authorList>
    </citation>
    <scope>NUCLEOTIDE SEQUENCE [LARGE SCALE GENOMIC DNA]</scope>
    <source>
        <strain evidence="2">JCM 18392</strain>
    </source>
</reference>
<dbReference type="EMBL" id="BAABJY010000002">
    <property type="protein sequence ID" value="GAA4861316.1"/>
    <property type="molecule type" value="Genomic_DNA"/>
</dbReference>